<proteinExistence type="inferred from homology"/>
<dbReference type="NCBIfam" id="TIGR01489">
    <property type="entry name" value="DKMTPPase-SF"/>
    <property type="match status" value="1"/>
</dbReference>
<accession>A0A1M6T2W7</accession>
<protein>
    <submittedName>
        <fullName evidence="6">Haloacid Dehalogenase superfamily, subfamily IB, phosphoserine phosphatase-like/2,3-diketo-5-methylthio-1-phosphopentane phosphatase</fullName>
    </submittedName>
</protein>
<evidence type="ECO:0000256" key="5">
    <source>
        <dbReference type="ARBA" id="ARBA00022842"/>
    </source>
</evidence>
<keyword evidence="3" id="KW-0479">Metal-binding</keyword>
<dbReference type="Gene3D" id="3.40.50.1000">
    <property type="entry name" value="HAD superfamily/HAD-like"/>
    <property type="match status" value="1"/>
</dbReference>
<dbReference type="AlphaFoldDB" id="A0A1M6T2W7"/>
<dbReference type="Proteomes" id="UP000242497">
    <property type="component" value="Unassembled WGS sequence"/>
</dbReference>
<gene>
    <name evidence="6" type="ORF">SAMN02744037_02493</name>
</gene>
<evidence type="ECO:0000256" key="2">
    <source>
        <dbReference type="ARBA" id="ARBA00009184"/>
    </source>
</evidence>
<dbReference type="InterPro" id="IPR016965">
    <property type="entry name" value="Pase_PHOSPHO-typ"/>
</dbReference>
<dbReference type="PANTHER" id="PTHR43344">
    <property type="entry name" value="PHOSPHOSERINE PHOSPHATASE"/>
    <property type="match status" value="1"/>
</dbReference>
<dbReference type="InterPro" id="IPR050582">
    <property type="entry name" value="HAD-like_SerB"/>
</dbReference>
<evidence type="ECO:0000313" key="6">
    <source>
        <dbReference type="EMBL" id="SHK51325.1"/>
    </source>
</evidence>
<organism evidence="6 7">
    <name type="scientific">Tepidibacter formicigenes DSM 15518</name>
    <dbReference type="NCBI Taxonomy" id="1123349"/>
    <lineage>
        <taxon>Bacteria</taxon>
        <taxon>Bacillati</taxon>
        <taxon>Bacillota</taxon>
        <taxon>Clostridia</taxon>
        <taxon>Peptostreptococcales</taxon>
        <taxon>Peptostreptococcaceae</taxon>
        <taxon>Tepidibacter</taxon>
    </lineage>
</organism>
<dbReference type="InterPro" id="IPR036412">
    <property type="entry name" value="HAD-like_sf"/>
</dbReference>
<dbReference type="STRING" id="1123349.SAMN02744037_02493"/>
<dbReference type="RefSeq" id="WP_072890525.1">
    <property type="nucleotide sequence ID" value="NZ_FRAE01000083.1"/>
</dbReference>
<evidence type="ECO:0000256" key="3">
    <source>
        <dbReference type="ARBA" id="ARBA00022723"/>
    </source>
</evidence>
<dbReference type="GO" id="GO:0005737">
    <property type="term" value="C:cytoplasm"/>
    <property type="evidence" value="ECO:0007669"/>
    <property type="project" value="TreeGrafter"/>
</dbReference>
<dbReference type="OrthoDB" id="9804940at2"/>
<dbReference type="GO" id="GO:0000287">
    <property type="term" value="F:magnesium ion binding"/>
    <property type="evidence" value="ECO:0007669"/>
    <property type="project" value="TreeGrafter"/>
</dbReference>
<keyword evidence="5" id="KW-0460">Magnesium</keyword>
<dbReference type="NCBIfam" id="TIGR01488">
    <property type="entry name" value="HAD-SF-IB"/>
    <property type="match status" value="1"/>
</dbReference>
<dbReference type="Gene3D" id="3.90.1470.20">
    <property type="match status" value="1"/>
</dbReference>
<comment type="similarity">
    <text evidence="2">Belongs to the HAD-like hydrolase superfamily. SerB family.</text>
</comment>
<dbReference type="PANTHER" id="PTHR43344:SF21">
    <property type="entry name" value="POLYOL PHOSPHATE PHOSPHATASE PYP1"/>
    <property type="match status" value="1"/>
</dbReference>
<name>A0A1M6T2W7_9FIRM</name>
<dbReference type="GO" id="GO:0006564">
    <property type="term" value="P:L-serine biosynthetic process"/>
    <property type="evidence" value="ECO:0007669"/>
    <property type="project" value="TreeGrafter"/>
</dbReference>
<dbReference type="GO" id="GO:0036424">
    <property type="term" value="F:L-phosphoserine phosphatase activity"/>
    <property type="evidence" value="ECO:0007669"/>
    <property type="project" value="TreeGrafter"/>
</dbReference>
<evidence type="ECO:0000256" key="4">
    <source>
        <dbReference type="ARBA" id="ARBA00022801"/>
    </source>
</evidence>
<dbReference type="InterPro" id="IPR023214">
    <property type="entry name" value="HAD_sf"/>
</dbReference>
<sequence>MECIIICDFDGTITLDDTVNLMADKFSVEDWRKLDEMWISGKYNGSEISQNILDMLDTDEHKLKEFIKNIKIDPYFKEFIEYIKEKVIEFYIVSDGFDFNIETVLEENGIIGLICFSNMLQFEGTKLMGFYPNVNEDCRKCGNCKCNVIKNVNIENKKVIYIGDGHSDKCAAKLGDYIFAKGELAKYLKEEKVNFIHFNNFKDVLSKIKEII</sequence>
<dbReference type="EMBL" id="FRAE01000083">
    <property type="protein sequence ID" value="SHK51325.1"/>
    <property type="molecule type" value="Genomic_DNA"/>
</dbReference>
<keyword evidence="4" id="KW-0378">Hydrolase</keyword>
<evidence type="ECO:0000313" key="7">
    <source>
        <dbReference type="Proteomes" id="UP000242497"/>
    </source>
</evidence>
<dbReference type="SUPFAM" id="SSF56784">
    <property type="entry name" value="HAD-like"/>
    <property type="match status" value="1"/>
</dbReference>
<evidence type="ECO:0000256" key="1">
    <source>
        <dbReference type="ARBA" id="ARBA00001946"/>
    </source>
</evidence>
<comment type="cofactor">
    <cofactor evidence="1">
        <name>Mg(2+)</name>
        <dbReference type="ChEBI" id="CHEBI:18420"/>
    </cofactor>
</comment>
<dbReference type="InterPro" id="IPR006384">
    <property type="entry name" value="HAD_hydro_PyrdxlP_Pase-like"/>
</dbReference>
<reference evidence="7" key="1">
    <citation type="submission" date="2016-11" db="EMBL/GenBank/DDBJ databases">
        <authorList>
            <person name="Varghese N."/>
            <person name="Submissions S."/>
        </authorList>
    </citation>
    <scope>NUCLEOTIDE SEQUENCE [LARGE SCALE GENOMIC DNA]</scope>
    <source>
        <strain evidence="7">DSM 15518</strain>
    </source>
</reference>
<dbReference type="Pfam" id="PF06888">
    <property type="entry name" value="Put_Phosphatase"/>
    <property type="match status" value="1"/>
</dbReference>
<keyword evidence="7" id="KW-1185">Reference proteome</keyword>